<dbReference type="Proteomes" id="UP000035682">
    <property type="component" value="Unplaced"/>
</dbReference>
<evidence type="ECO:0000313" key="5">
    <source>
        <dbReference type="WormBase" id="SRAE_2000471650"/>
    </source>
</evidence>
<evidence type="ECO:0000256" key="1">
    <source>
        <dbReference type="SAM" id="Phobius"/>
    </source>
</evidence>
<keyword evidence="2" id="KW-0675">Receptor</keyword>
<gene>
    <name evidence="2 4 5" type="ORF">SRAE_2000471650</name>
</gene>
<keyword evidence="1" id="KW-0812">Transmembrane</keyword>
<sequence>MIKKYLNFLKDHNNLITVKTKNIACNLTRTLIFESIVPCILYSIPIIIIIILCITGRNNNIKNIGTLTIRILIIGPLCNSSISIFVNRNNRQNLKEILNNLLCCRNSKNNTVIPDNRFTQRSIKISQFPVSIVRQDSRFALF</sequence>
<dbReference type="RefSeq" id="XP_024509275.1">
    <property type="nucleotide sequence ID" value="XM_024643625.1"/>
</dbReference>
<evidence type="ECO:0000313" key="2">
    <source>
        <dbReference type="EMBL" id="CEF70076.1"/>
    </source>
</evidence>
<keyword evidence="1" id="KW-1133">Transmembrane helix</keyword>
<proteinExistence type="predicted"/>
<dbReference type="EMBL" id="LN609529">
    <property type="protein sequence ID" value="CEF70076.1"/>
    <property type="molecule type" value="Genomic_DNA"/>
</dbReference>
<organism evidence="2">
    <name type="scientific">Strongyloides ratti</name>
    <name type="common">Parasitic roundworm</name>
    <dbReference type="NCBI Taxonomy" id="34506"/>
    <lineage>
        <taxon>Eukaryota</taxon>
        <taxon>Metazoa</taxon>
        <taxon>Ecdysozoa</taxon>
        <taxon>Nematoda</taxon>
        <taxon>Chromadorea</taxon>
        <taxon>Rhabditida</taxon>
        <taxon>Tylenchina</taxon>
        <taxon>Panagrolaimomorpha</taxon>
        <taxon>Strongyloidoidea</taxon>
        <taxon>Strongyloididae</taxon>
        <taxon>Strongyloides</taxon>
    </lineage>
</organism>
<dbReference type="InterPro" id="IPR019428">
    <property type="entry name" value="7TM_GPCR_serpentine_rcpt_Str"/>
</dbReference>
<dbReference type="AlphaFoldDB" id="A0A090LR44"/>
<accession>A0A090LR44</accession>
<dbReference type="GeneID" id="36382448"/>
<feature type="transmembrane region" description="Helical" evidence="1">
    <location>
        <begin position="67"/>
        <end position="86"/>
    </location>
</feature>
<dbReference type="Pfam" id="PF10326">
    <property type="entry name" value="7TM_GPCR_Str"/>
    <property type="match status" value="1"/>
</dbReference>
<dbReference type="CTD" id="36382448"/>
<evidence type="ECO:0000313" key="4">
    <source>
        <dbReference type="WBParaSite" id="SRAE_2000471650.1"/>
    </source>
</evidence>
<reference evidence="4" key="2">
    <citation type="submission" date="2020-12" db="UniProtKB">
        <authorList>
            <consortium name="WormBaseParasite"/>
        </authorList>
    </citation>
    <scope>IDENTIFICATION</scope>
</reference>
<evidence type="ECO:0000313" key="3">
    <source>
        <dbReference type="Proteomes" id="UP000035682"/>
    </source>
</evidence>
<reference evidence="2 3" key="1">
    <citation type="submission" date="2014-09" db="EMBL/GenBank/DDBJ databases">
        <authorList>
            <person name="Martin A.A."/>
        </authorList>
    </citation>
    <scope>NUCLEOTIDE SEQUENCE</scope>
    <source>
        <strain evidence="3">ED321</strain>
        <strain evidence="2">ED321 Heterogonic</strain>
    </source>
</reference>
<keyword evidence="1" id="KW-0472">Membrane</keyword>
<dbReference type="WBParaSite" id="SRAE_2000471650.1">
    <property type="protein sequence ID" value="SRAE_2000471650.1"/>
    <property type="gene ID" value="WBGene00264955"/>
</dbReference>
<dbReference type="WormBase" id="SRAE_2000471650">
    <property type="protein sequence ID" value="SRP12085"/>
    <property type="gene ID" value="WBGene00264955"/>
</dbReference>
<feature type="transmembrane region" description="Helical" evidence="1">
    <location>
        <begin position="35"/>
        <end position="55"/>
    </location>
</feature>
<protein>
    <submittedName>
        <fullName evidence="2 4">7TM GPCR, serpentine receptor class r (Str) family-containing protein</fullName>
    </submittedName>
</protein>
<name>A0A090LR44_STRRB</name>
<keyword evidence="3" id="KW-1185">Reference proteome</keyword>